<gene>
    <name evidence="9" type="primary">ispE</name>
    <name evidence="12" type="ORF">FNM00_11830</name>
</gene>
<dbReference type="Gene3D" id="3.30.230.10">
    <property type="match status" value="1"/>
</dbReference>
<comment type="pathway">
    <text evidence="9">Isoprenoid biosynthesis; isopentenyl diphosphate biosynthesis via DXP pathway; isopentenyl diphosphate from 1-deoxy-D-xylulose 5-phosphate: step 3/6.</text>
</comment>
<feature type="active site" evidence="9">
    <location>
        <position position="145"/>
    </location>
</feature>
<dbReference type="GO" id="GO:0050515">
    <property type="term" value="F:4-(cytidine 5'-diphospho)-2-C-methyl-D-erythritol kinase activity"/>
    <property type="evidence" value="ECO:0007669"/>
    <property type="project" value="UniProtKB-UniRule"/>
</dbReference>
<dbReference type="PANTHER" id="PTHR43527">
    <property type="entry name" value="4-DIPHOSPHOCYTIDYL-2-C-METHYL-D-ERYTHRITOL KINASE, CHLOROPLASTIC"/>
    <property type="match status" value="1"/>
</dbReference>
<name>A0A554S7J5_9ACTN</name>
<dbReference type="AlphaFoldDB" id="A0A554S7J5"/>
<dbReference type="GO" id="GO:0016114">
    <property type="term" value="P:terpenoid biosynthetic process"/>
    <property type="evidence" value="ECO:0007669"/>
    <property type="project" value="UniProtKB-UniRule"/>
</dbReference>
<dbReference type="Pfam" id="PF00288">
    <property type="entry name" value="GHMP_kinases_N"/>
    <property type="match status" value="1"/>
</dbReference>
<keyword evidence="7 9" id="KW-0067">ATP-binding</keyword>
<evidence type="ECO:0000256" key="6">
    <source>
        <dbReference type="ARBA" id="ARBA00022777"/>
    </source>
</evidence>
<dbReference type="InterPro" id="IPR004424">
    <property type="entry name" value="IspE"/>
</dbReference>
<dbReference type="GO" id="GO:0019288">
    <property type="term" value="P:isopentenyl diphosphate biosynthetic process, methylerythritol 4-phosphate pathway"/>
    <property type="evidence" value="ECO:0007669"/>
    <property type="project" value="UniProtKB-UniRule"/>
</dbReference>
<keyword evidence="5 9" id="KW-0547">Nucleotide-binding</keyword>
<dbReference type="SUPFAM" id="SSF54211">
    <property type="entry name" value="Ribosomal protein S5 domain 2-like"/>
    <property type="match status" value="1"/>
</dbReference>
<dbReference type="NCBIfam" id="TIGR00154">
    <property type="entry name" value="ispE"/>
    <property type="match status" value="1"/>
</dbReference>
<dbReference type="NCBIfam" id="NF002870">
    <property type="entry name" value="PRK03188.1"/>
    <property type="match status" value="1"/>
</dbReference>
<evidence type="ECO:0000256" key="8">
    <source>
        <dbReference type="ARBA" id="ARBA00032554"/>
    </source>
</evidence>
<comment type="caution">
    <text evidence="12">The sequence shown here is derived from an EMBL/GenBank/DDBJ whole genome shotgun (WGS) entry which is preliminary data.</text>
</comment>
<comment type="similarity">
    <text evidence="1 9">Belongs to the GHMP kinase family. IspE subfamily.</text>
</comment>
<dbReference type="EC" id="2.7.1.148" evidence="2 9"/>
<protein>
    <recommendedName>
        <fullName evidence="3 9">4-diphosphocytidyl-2-C-methyl-D-erythritol kinase</fullName>
        <shortName evidence="9">CMK</shortName>
        <ecNumber evidence="2 9">2.7.1.148</ecNumber>
    </recommendedName>
    <alternativeName>
        <fullName evidence="8 9">4-(cytidine-5'-diphospho)-2-C-methyl-D-erythritol kinase</fullName>
    </alternativeName>
</protein>
<evidence type="ECO:0000256" key="4">
    <source>
        <dbReference type="ARBA" id="ARBA00022679"/>
    </source>
</evidence>
<proteinExistence type="inferred from homology"/>
<dbReference type="InterPro" id="IPR013750">
    <property type="entry name" value="GHMP_kinase_C_dom"/>
</dbReference>
<dbReference type="UniPathway" id="UPA00056">
    <property type="reaction ID" value="UER00094"/>
</dbReference>
<evidence type="ECO:0000256" key="3">
    <source>
        <dbReference type="ARBA" id="ARBA00017473"/>
    </source>
</evidence>
<comment type="catalytic activity">
    <reaction evidence="9">
        <text>4-CDP-2-C-methyl-D-erythritol + ATP = 4-CDP-2-C-methyl-D-erythritol 2-phosphate + ADP + H(+)</text>
        <dbReference type="Rhea" id="RHEA:18437"/>
        <dbReference type="ChEBI" id="CHEBI:15378"/>
        <dbReference type="ChEBI" id="CHEBI:30616"/>
        <dbReference type="ChEBI" id="CHEBI:57823"/>
        <dbReference type="ChEBI" id="CHEBI:57919"/>
        <dbReference type="ChEBI" id="CHEBI:456216"/>
        <dbReference type="EC" id="2.7.1.148"/>
    </reaction>
</comment>
<dbReference type="InterPro" id="IPR036554">
    <property type="entry name" value="GHMP_kinase_C_sf"/>
</dbReference>
<keyword evidence="9" id="KW-0414">Isoprene biosynthesis</keyword>
<dbReference type="PIRSF" id="PIRSF010376">
    <property type="entry name" value="IspE"/>
    <property type="match status" value="1"/>
</dbReference>
<feature type="binding site" evidence="9">
    <location>
        <begin position="103"/>
        <end position="113"/>
    </location>
    <ligand>
        <name>ATP</name>
        <dbReference type="ChEBI" id="CHEBI:30616"/>
    </ligand>
</feature>
<feature type="domain" description="GHMP kinase C-terminal" evidence="11">
    <location>
        <begin position="211"/>
        <end position="283"/>
    </location>
</feature>
<organism evidence="12 13">
    <name type="scientific">Aeromicrobium piscarium</name>
    <dbReference type="NCBI Taxonomy" id="2590901"/>
    <lineage>
        <taxon>Bacteria</taxon>
        <taxon>Bacillati</taxon>
        <taxon>Actinomycetota</taxon>
        <taxon>Actinomycetes</taxon>
        <taxon>Propionibacteriales</taxon>
        <taxon>Nocardioidaceae</taxon>
        <taxon>Aeromicrobium</taxon>
    </lineage>
</organism>
<keyword evidence="6 9" id="KW-0418">Kinase</keyword>
<evidence type="ECO:0000256" key="2">
    <source>
        <dbReference type="ARBA" id="ARBA00012052"/>
    </source>
</evidence>
<dbReference type="InterPro" id="IPR014721">
    <property type="entry name" value="Ribsml_uS5_D2-typ_fold_subgr"/>
</dbReference>
<dbReference type="Proteomes" id="UP000316988">
    <property type="component" value="Unassembled WGS sequence"/>
</dbReference>
<feature type="active site" evidence="9">
    <location>
        <position position="11"/>
    </location>
</feature>
<dbReference type="InterPro" id="IPR006204">
    <property type="entry name" value="GHMP_kinase_N_dom"/>
</dbReference>
<evidence type="ECO:0000259" key="10">
    <source>
        <dbReference type="Pfam" id="PF00288"/>
    </source>
</evidence>
<comment type="function">
    <text evidence="9">Catalyzes the phosphorylation of the position 2 hydroxy group of 4-diphosphocytidyl-2C-methyl-D-erythritol.</text>
</comment>
<dbReference type="Gene3D" id="3.30.70.890">
    <property type="entry name" value="GHMP kinase, C-terminal domain"/>
    <property type="match status" value="1"/>
</dbReference>
<evidence type="ECO:0000313" key="12">
    <source>
        <dbReference type="EMBL" id="TSD62320.1"/>
    </source>
</evidence>
<dbReference type="OrthoDB" id="3173073at2"/>
<reference evidence="12 13" key="1">
    <citation type="submission" date="2019-07" db="EMBL/GenBank/DDBJ databases">
        <authorList>
            <person name="Zhao L.H."/>
        </authorList>
    </citation>
    <scope>NUCLEOTIDE SEQUENCE [LARGE SCALE GENOMIC DNA]</scope>
    <source>
        <strain evidence="12 13">Co35</strain>
    </source>
</reference>
<dbReference type="EMBL" id="VLNT01000009">
    <property type="protein sequence ID" value="TSD62320.1"/>
    <property type="molecule type" value="Genomic_DNA"/>
</dbReference>
<dbReference type="RefSeq" id="WP_143913754.1">
    <property type="nucleotide sequence ID" value="NZ_VLNT01000009.1"/>
</dbReference>
<dbReference type="InterPro" id="IPR020568">
    <property type="entry name" value="Ribosomal_Su5_D2-typ_SF"/>
</dbReference>
<accession>A0A554S7J5</accession>
<evidence type="ECO:0000256" key="7">
    <source>
        <dbReference type="ARBA" id="ARBA00022840"/>
    </source>
</evidence>
<evidence type="ECO:0000259" key="11">
    <source>
        <dbReference type="Pfam" id="PF08544"/>
    </source>
</evidence>
<dbReference type="PANTHER" id="PTHR43527:SF2">
    <property type="entry name" value="4-DIPHOSPHOCYTIDYL-2-C-METHYL-D-ERYTHRITOL KINASE, CHLOROPLASTIC"/>
    <property type="match status" value="1"/>
</dbReference>
<keyword evidence="13" id="KW-1185">Reference proteome</keyword>
<evidence type="ECO:0000256" key="9">
    <source>
        <dbReference type="HAMAP-Rule" id="MF_00061"/>
    </source>
</evidence>
<feature type="domain" description="GHMP kinase N-terminal" evidence="10">
    <location>
        <begin position="74"/>
        <end position="152"/>
    </location>
</feature>
<dbReference type="HAMAP" id="MF_00061">
    <property type="entry name" value="IspE"/>
    <property type="match status" value="1"/>
</dbReference>
<evidence type="ECO:0000313" key="13">
    <source>
        <dbReference type="Proteomes" id="UP000316988"/>
    </source>
</evidence>
<evidence type="ECO:0000256" key="5">
    <source>
        <dbReference type="ARBA" id="ARBA00022741"/>
    </source>
</evidence>
<dbReference type="Pfam" id="PF08544">
    <property type="entry name" value="GHMP_kinases_C"/>
    <property type="match status" value="1"/>
</dbReference>
<dbReference type="SUPFAM" id="SSF55060">
    <property type="entry name" value="GHMP Kinase, C-terminal domain"/>
    <property type="match status" value="1"/>
</dbReference>
<dbReference type="GO" id="GO:0005524">
    <property type="term" value="F:ATP binding"/>
    <property type="evidence" value="ECO:0007669"/>
    <property type="project" value="UniProtKB-UniRule"/>
</dbReference>
<evidence type="ECO:0000256" key="1">
    <source>
        <dbReference type="ARBA" id="ARBA00009684"/>
    </source>
</evidence>
<sequence>MLPVTVRAPAKINLVLEVGAGRPDGFHALSTVYHAVSLYDEVTATPHDDAVLAVRVLDADSLRERTDVPRDESNLAIRAADRLRSHLGRPELGADLLIHKGIPVAGGMAGGSADAAATLVACNEAWQGGLSRAELEPIAAELGSDVPFLLHGSTAVGTGRGEQIAPVLARGHFHWVLATFAEGMSTPEVYEEHDRLGGRSGTFGEATQHVLEALRDGDPEVLGGALVNDLADAALALRPELAGVLALGLEAGAVGGLVSGSGPTLAFLVRDEIAADDLAEILRGAEVADVVLTAAGPRPGAKVVR</sequence>
<keyword evidence="4 9" id="KW-0808">Transferase</keyword>